<keyword evidence="3" id="KW-0479">Metal-binding</keyword>
<evidence type="ECO:0000313" key="4">
    <source>
        <dbReference type="EMBL" id="OGZ70622.1"/>
    </source>
</evidence>
<feature type="binding site" evidence="3">
    <location>
        <position position="181"/>
    </location>
    <ligand>
        <name>Zn(2+)</name>
        <dbReference type="ChEBI" id="CHEBI:29105"/>
        <label>1</label>
        <note>catalytic</note>
    </ligand>
</feature>
<evidence type="ECO:0000313" key="5">
    <source>
        <dbReference type="Proteomes" id="UP000179214"/>
    </source>
</evidence>
<proteinExistence type="predicted"/>
<feature type="binding site" evidence="3">
    <location>
        <position position="132"/>
    </location>
    <ligand>
        <name>Zn(2+)</name>
        <dbReference type="ChEBI" id="CHEBI:29105"/>
        <label>2</label>
    </ligand>
</feature>
<evidence type="ECO:0000256" key="3">
    <source>
        <dbReference type="PIRSR" id="PIRSR001359-3"/>
    </source>
</evidence>
<dbReference type="CDD" id="cd00947">
    <property type="entry name" value="TBP_aldolase_IIB"/>
    <property type="match status" value="1"/>
</dbReference>
<name>A0A1G2I740_9BACT</name>
<dbReference type="AlphaFoldDB" id="A0A1G2I740"/>
<dbReference type="InterPro" id="IPR050246">
    <property type="entry name" value="Class_II_FBP_aldolase"/>
</dbReference>
<protein>
    <recommendedName>
        <fullName evidence="6">Tagatose-bisphosphate aldolase</fullName>
    </recommendedName>
</protein>
<evidence type="ECO:0000256" key="2">
    <source>
        <dbReference type="PIRSR" id="PIRSR001359-2"/>
    </source>
</evidence>
<dbReference type="InterPro" id="IPR013785">
    <property type="entry name" value="Aldolase_TIM"/>
</dbReference>
<comment type="caution">
    <text evidence="4">The sequence shown here is derived from an EMBL/GenBank/DDBJ whole genome shotgun (WGS) entry which is preliminary data.</text>
</comment>
<feature type="binding site" evidence="2">
    <location>
        <begin position="212"/>
        <end position="214"/>
    </location>
    <ligand>
        <name>dihydroxyacetone phosphate</name>
        <dbReference type="ChEBI" id="CHEBI:57642"/>
    </ligand>
</feature>
<organism evidence="4 5">
    <name type="scientific">Candidatus Staskawiczbacteria bacterium RIFCSPHIGHO2_12_FULL_38_11</name>
    <dbReference type="NCBI Taxonomy" id="1802209"/>
    <lineage>
        <taxon>Bacteria</taxon>
        <taxon>Candidatus Staskawicziibacteriota</taxon>
    </lineage>
</organism>
<dbReference type="PIRSF" id="PIRSF001359">
    <property type="entry name" value="F_bP_aldolase_II"/>
    <property type="match status" value="1"/>
</dbReference>
<dbReference type="Proteomes" id="UP000179214">
    <property type="component" value="Unassembled WGS sequence"/>
</dbReference>
<feature type="binding site" evidence="2">
    <location>
        <position position="182"/>
    </location>
    <ligand>
        <name>dihydroxyacetone phosphate</name>
        <dbReference type="ChEBI" id="CHEBI:57642"/>
    </ligand>
</feature>
<evidence type="ECO:0008006" key="6">
    <source>
        <dbReference type="Google" id="ProtNLM"/>
    </source>
</evidence>
<dbReference type="Pfam" id="PF01116">
    <property type="entry name" value="F_bP_aldolase"/>
    <property type="match status" value="1"/>
</dbReference>
<reference evidence="4 5" key="1">
    <citation type="journal article" date="2016" name="Nat. Commun.">
        <title>Thousands of microbial genomes shed light on interconnected biogeochemical processes in an aquifer system.</title>
        <authorList>
            <person name="Anantharaman K."/>
            <person name="Brown C.T."/>
            <person name="Hug L.A."/>
            <person name="Sharon I."/>
            <person name="Castelle C.J."/>
            <person name="Probst A.J."/>
            <person name="Thomas B.C."/>
            <person name="Singh A."/>
            <person name="Wilkins M.J."/>
            <person name="Karaoz U."/>
            <person name="Brodie E.L."/>
            <person name="Williams K.H."/>
            <person name="Hubbard S.S."/>
            <person name="Banfield J.F."/>
        </authorList>
    </citation>
    <scope>NUCLEOTIDE SEQUENCE [LARGE SCALE GENOMIC DNA]</scope>
</reference>
<feature type="binding site" evidence="3">
    <location>
        <position position="211"/>
    </location>
    <ligand>
        <name>Zn(2+)</name>
        <dbReference type="ChEBI" id="CHEBI:29105"/>
        <label>1</label>
        <note>catalytic</note>
    </ligand>
</feature>
<dbReference type="InterPro" id="IPR000771">
    <property type="entry name" value="FBA_II"/>
</dbReference>
<dbReference type="PANTHER" id="PTHR30304:SF0">
    <property type="entry name" value="D-TAGATOSE-1,6-BISPHOSPHATE ALDOLASE SUBUNIT GATY-RELATED"/>
    <property type="match status" value="1"/>
</dbReference>
<dbReference type="GO" id="GO:0016832">
    <property type="term" value="F:aldehyde-lyase activity"/>
    <property type="evidence" value="ECO:0007669"/>
    <property type="project" value="InterPro"/>
</dbReference>
<dbReference type="Gene3D" id="3.20.20.70">
    <property type="entry name" value="Aldolase class I"/>
    <property type="match status" value="1"/>
</dbReference>
<dbReference type="GO" id="GO:0005975">
    <property type="term" value="P:carbohydrate metabolic process"/>
    <property type="evidence" value="ECO:0007669"/>
    <property type="project" value="InterPro"/>
</dbReference>
<accession>A0A1G2I740</accession>
<dbReference type="SUPFAM" id="SSF51569">
    <property type="entry name" value="Aldolase"/>
    <property type="match status" value="1"/>
</dbReference>
<comment type="cofactor">
    <cofactor evidence="3">
        <name>Zn(2+)</name>
        <dbReference type="ChEBI" id="CHEBI:29105"/>
    </cofactor>
    <text evidence="3">Binds 2 Zn(2+) ions per subunit. One is catalytic and the other provides a structural contribution.</text>
</comment>
<dbReference type="EMBL" id="MHOV01000006">
    <property type="protein sequence ID" value="OGZ70622.1"/>
    <property type="molecule type" value="Genomic_DNA"/>
</dbReference>
<dbReference type="PANTHER" id="PTHR30304">
    <property type="entry name" value="D-TAGATOSE-1,6-BISPHOSPHATE ALDOLASE"/>
    <property type="match status" value="1"/>
</dbReference>
<feature type="binding site" evidence="2">
    <location>
        <begin position="233"/>
        <end position="236"/>
    </location>
    <ligand>
        <name>dihydroxyacetone phosphate</name>
        <dbReference type="ChEBI" id="CHEBI:57642"/>
    </ligand>
</feature>
<feature type="binding site" evidence="3">
    <location>
        <position position="81"/>
    </location>
    <ligand>
        <name>Zn(2+)</name>
        <dbReference type="ChEBI" id="CHEBI:29105"/>
        <label>1</label>
        <note>catalytic</note>
    </ligand>
</feature>
<feature type="binding site" evidence="3">
    <location>
        <position position="102"/>
    </location>
    <ligand>
        <name>Zn(2+)</name>
        <dbReference type="ChEBI" id="CHEBI:29105"/>
        <label>2</label>
    </ligand>
</feature>
<dbReference type="NCBIfam" id="TIGR00167">
    <property type="entry name" value="cbbA"/>
    <property type="match status" value="1"/>
</dbReference>
<gene>
    <name evidence="4" type="ORF">A3F47_01360</name>
</gene>
<sequence length="287" mass="32042">MKNLKYYIQKAYKEKFAIGQFNFSDWSQVKGIVAAAQNLKAPIILGTSEGESKFVGLQEAVMLRNVLRSKTGLPIFLNLDHGKSAEYLKEAINTGYDMVHFDGSKLPLEENIKISKEVVSFAKWRGVVVEGEVGKFGTDASRMYTEKFEIKEEDLTNVEDAKNYLSKVKVDVLAVSIGTFHGIDISGISPHIRMDRLQEIKKVINTPLVLHGGSGTPDEDIKEAIQNGIVKININTETRLAFSSALRNSLEINKDEITPYKYLPEAIMAVQEVIEKNIKLFGSEGRV</sequence>
<feature type="active site" description="Proton donor" evidence="1">
    <location>
        <position position="80"/>
    </location>
</feature>
<evidence type="ECO:0000256" key="1">
    <source>
        <dbReference type="PIRSR" id="PIRSR001359-1"/>
    </source>
</evidence>
<keyword evidence="3" id="KW-0862">Zinc</keyword>
<dbReference type="GO" id="GO:0008270">
    <property type="term" value="F:zinc ion binding"/>
    <property type="evidence" value="ECO:0007669"/>
    <property type="project" value="InterPro"/>
</dbReference>